<accession>A0A853CYQ7</accession>
<name>A0A853CYQ7_9MICO</name>
<dbReference type="AlphaFoldDB" id="A0A853CYQ7"/>
<comment type="caution">
    <text evidence="1">The sequence shown here is derived from an EMBL/GenBank/DDBJ whole genome shotgun (WGS) entry which is preliminary data.</text>
</comment>
<organism evidence="1 2">
    <name type="scientific">Leifsonia shinshuensis</name>
    <dbReference type="NCBI Taxonomy" id="150026"/>
    <lineage>
        <taxon>Bacteria</taxon>
        <taxon>Bacillati</taxon>
        <taxon>Actinomycetota</taxon>
        <taxon>Actinomycetes</taxon>
        <taxon>Micrococcales</taxon>
        <taxon>Microbacteriaceae</taxon>
        <taxon>Leifsonia</taxon>
    </lineage>
</organism>
<dbReference type="Proteomes" id="UP000578352">
    <property type="component" value="Unassembled WGS sequence"/>
</dbReference>
<dbReference type="EMBL" id="JACCFL010000001">
    <property type="protein sequence ID" value="NYJ24451.1"/>
    <property type="molecule type" value="Genomic_DNA"/>
</dbReference>
<proteinExistence type="predicted"/>
<evidence type="ECO:0000313" key="2">
    <source>
        <dbReference type="Proteomes" id="UP000578352"/>
    </source>
</evidence>
<gene>
    <name evidence="1" type="ORF">HNR13_002738</name>
</gene>
<evidence type="ECO:0000313" key="1">
    <source>
        <dbReference type="EMBL" id="NYJ24451.1"/>
    </source>
</evidence>
<protein>
    <submittedName>
        <fullName evidence="1">Uncharacterized protein</fullName>
    </submittedName>
</protein>
<sequence length="103" mass="11493">MRAALEETNRKRLAAVREQRAARIDRARRAREEARPVVAALLKRVGDLPSAVERDAGARWVQAARAHLREHLPGVWPLLVRKMAQAGWTDAMIETAADLIVPA</sequence>
<reference evidence="1 2" key="1">
    <citation type="submission" date="2020-07" db="EMBL/GenBank/DDBJ databases">
        <title>Sequencing the genomes of 1000 actinobacteria strains.</title>
        <authorList>
            <person name="Klenk H.-P."/>
        </authorList>
    </citation>
    <scope>NUCLEOTIDE SEQUENCE [LARGE SCALE GENOMIC DNA]</scope>
    <source>
        <strain evidence="1 2">DSM 15165</strain>
    </source>
</reference>
<dbReference type="RefSeq" id="WP_179606579.1">
    <property type="nucleotide sequence ID" value="NZ_BAABEH010000001.1"/>
</dbReference>